<evidence type="ECO:0000256" key="1">
    <source>
        <dbReference type="ARBA" id="ARBA00001946"/>
    </source>
</evidence>
<reference evidence="4 5" key="2">
    <citation type="journal article" date="2012" name="Stand. Genomic Sci.">
        <title>Complete genome sequence of the moderately thermophilic mineral-sulfide-oxidizing firmicute Sulfobacillus acidophilus type strain (NAL(T)).</title>
        <authorList>
            <person name="Anderson I."/>
            <person name="Chertkov O."/>
            <person name="Chen A."/>
            <person name="Saunders E."/>
            <person name="Lapidus A."/>
            <person name="Nolan M."/>
            <person name="Lucas S."/>
            <person name="Hammon N."/>
            <person name="Deshpande S."/>
            <person name="Cheng J.F."/>
            <person name="Han C."/>
            <person name="Tapia R."/>
            <person name="Goodwin L.A."/>
            <person name="Pitluck S."/>
            <person name="Liolios K."/>
            <person name="Pagani I."/>
            <person name="Ivanova N."/>
            <person name="Mikhailova N."/>
            <person name="Pati A."/>
            <person name="Palaniappan K."/>
            <person name="Land M."/>
            <person name="Pan C."/>
            <person name="Rohde M."/>
            <person name="Pukall R."/>
            <person name="Goker M."/>
            <person name="Detter J.C."/>
            <person name="Woyke T."/>
            <person name="Bristow J."/>
            <person name="Eisen J.A."/>
            <person name="Markowitz V."/>
            <person name="Hugenholtz P."/>
            <person name="Kyrpides N.C."/>
            <person name="Klenk H.P."/>
            <person name="Mavromatis K."/>
        </authorList>
    </citation>
    <scope>NUCLEOTIDE SEQUENCE [LARGE SCALE GENOMIC DNA]</scope>
    <source>
        <strain evidence="5">ATCC 700253 / DSM 10332 / NAL</strain>
    </source>
</reference>
<keyword evidence="5" id="KW-1185">Reference proteome</keyword>
<keyword evidence="2 4" id="KW-0378">Hydrolase</keyword>
<dbReference type="PATRIC" id="fig|679936.5.peg.2117"/>
<gene>
    <name evidence="4" type="ordered locus">Sulac_2052</name>
</gene>
<dbReference type="GO" id="GO:0016787">
    <property type="term" value="F:hydrolase activity"/>
    <property type="evidence" value="ECO:0007669"/>
    <property type="project" value="UniProtKB-KW"/>
</dbReference>
<dbReference type="PANTHER" id="PTHR43046">
    <property type="entry name" value="GDP-MANNOSE MANNOSYL HYDROLASE"/>
    <property type="match status" value="1"/>
</dbReference>
<feature type="domain" description="Nudix hydrolase" evidence="3">
    <location>
        <begin position="32"/>
        <end position="158"/>
    </location>
</feature>
<sequence>MVMAKPPSPAGRWVTCPDLGGHVRQYPAAEVKFRPAAYGIWWHEGRVLLSRSRFTHLWDFPGGGVEPFEWMPDGLQREFQEETGALVTVGELIHTAESFIAFFGRPFHSLRFYYLVTGMPQEWTRAVDELEDLKWWDQAAIPWQAMNPEDREALAQSAKRLKIF</sequence>
<protein>
    <submittedName>
        <fullName evidence="4">NUDIX hydrolase</fullName>
    </submittedName>
</protein>
<proteinExistence type="predicted"/>
<evidence type="ECO:0000313" key="5">
    <source>
        <dbReference type="Proteomes" id="UP000005439"/>
    </source>
</evidence>
<accession>G8TSD0</accession>
<name>G8TSD0_SULAD</name>
<dbReference type="PROSITE" id="PS00893">
    <property type="entry name" value="NUDIX_BOX"/>
    <property type="match status" value="1"/>
</dbReference>
<dbReference type="PANTHER" id="PTHR43046:SF14">
    <property type="entry name" value="MUTT_NUDIX FAMILY PROTEIN"/>
    <property type="match status" value="1"/>
</dbReference>
<comment type="cofactor">
    <cofactor evidence="1">
        <name>Mg(2+)</name>
        <dbReference type="ChEBI" id="CHEBI:18420"/>
    </cofactor>
</comment>
<dbReference type="AlphaFoldDB" id="G8TSD0"/>
<dbReference type="PROSITE" id="PS51462">
    <property type="entry name" value="NUDIX"/>
    <property type="match status" value="1"/>
</dbReference>
<reference evidence="5" key="1">
    <citation type="submission" date="2011-12" db="EMBL/GenBank/DDBJ databases">
        <title>The complete genome of chromosome of Sulfobacillus acidophilus DSM 10332.</title>
        <authorList>
            <person name="Lucas S."/>
            <person name="Han J."/>
            <person name="Lapidus A."/>
            <person name="Bruce D."/>
            <person name="Goodwin L."/>
            <person name="Pitluck S."/>
            <person name="Peters L."/>
            <person name="Kyrpides N."/>
            <person name="Mavromatis K."/>
            <person name="Ivanova N."/>
            <person name="Mikhailova N."/>
            <person name="Chertkov O."/>
            <person name="Saunders E."/>
            <person name="Detter J.C."/>
            <person name="Tapia R."/>
            <person name="Han C."/>
            <person name="Land M."/>
            <person name="Hauser L."/>
            <person name="Markowitz V."/>
            <person name="Cheng J.-F."/>
            <person name="Hugenholtz P."/>
            <person name="Woyke T."/>
            <person name="Wu D."/>
            <person name="Pukall R."/>
            <person name="Gehrich-Schroeter G."/>
            <person name="Schneider S."/>
            <person name="Klenk H.-P."/>
            <person name="Eisen J.A."/>
        </authorList>
    </citation>
    <scope>NUCLEOTIDE SEQUENCE [LARGE SCALE GENOMIC DNA]</scope>
    <source>
        <strain evidence="5">ATCC 700253 / DSM 10332 / NAL</strain>
    </source>
</reference>
<dbReference type="InterPro" id="IPR015797">
    <property type="entry name" value="NUDIX_hydrolase-like_dom_sf"/>
</dbReference>
<dbReference type="STRING" id="679936.Sulac_2052"/>
<dbReference type="Proteomes" id="UP000005439">
    <property type="component" value="Chromosome"/>
</dbReference>
<evidence type="ECO:0000256" key="2">
    <source>
        <dbReference type="ARBA" id="ARBA00022801"/>
    </source>
</evidence>
<dbReference type="Gene3D" id="3.90.79.10">
    <property type="entry name" value="Nucleoside Triphosphate Pyrophosphohydrolase"/>
    <property type="match status" value="1"/>
</dbReference>
<organism evidence="4 5">
    <name type="scientific">Sulfobacillus acidophilus (strain ATCC 700253 / DSM 10332 / NAL)</name>
    <dbReference type="NCBI Taxonomy" id="679936"/>
    <lineage>
        <taxon>Bacteria</taxon>
        <taxon>Bacillati</taxon>
        <taxon>Bacillota</taxon>
        <taxon>Clostridia</taxon>
        <taxon>Eubacteriales</taxon>
        <taxon>Clostridiales Family XVII. Incertae Sedis</taxon>
        <taxon>Sulfobacillus</taxon>
    </lineage>
</organism>
<dbReference type="KEGG" id="sap:Sulac_2052"/>
<evidence type="ECO:0000259" key="3">
    <source>
        <dbReference type="PROSITE" id="PS51462"/>
    </source>
</evidence>
<dbReference type="SUPFAM" id="SSF55811">
    <property type="entry name" value="Nudix"/>
    <property type="match status" value="1"/>
</dbReference>
<evidence type="ECO:0000313" key="4">
    <source>
        <dbReference type="EMBL" id="AEW05542.1"/>
    </source>
</evidence>
<dbReference type="HOGENOM" id="CLU_1634517_0_0_9"/>
<dbReference type="InterPro" id="IPR020084">
    <property type="entry name" value="NUDIX_hydrolase_CS"/>
</dbReference>
<dbReference type="EMBL" id="CP003179">
    <property type="protein sequence ID" value="AEW05542.1"/>
    <property type="molecule type" value="Genomic_DNA"/>
</dbReference>
<dbReference type="Pfam" id="PF00293">
    <property type="entry name" value="NUDIX"/>
    <property type="match status" value="1"/>
</dbReference>
<dbReference type="InterPro" id="IPR000086">
    <property type="entry name" value="NUDIX_hydrolase_dom"/>
</dbReference>